<reference evidence="2" key="1">
    <citation type="submission" date="2020-03" db="EMBL/GenBank/DDBJ databases">
        <authorList>
            <person name="He L."/>
        </authorList>
    </citation>
    <scope>NUCLEOTIDE SEQUENCE</scope>
    <source>
        <strain evidence="2">CkLH20</strain>
    </source>
</reference>
<dbReference type="GeneID" id="62157349"/>
<gene>
    <name evidence="2" type="ORF">CkaCkLH20_01556</name>
</gene>
<keyword evidence="1" id="KW-1133">Transmembrane helix</keyword>
<dbReference type="Proteomes" id="UP000781932">
    <property type="component" value="Unassembled WGS sequence"/>
</dbReference>
<keyword evidence="3" id="KW-1185">Reference proteome</keyword>
<accession>A0A9P6LLK2</accession>
<sequence length="147" mass="16077">MDTMRETESVVLGLQALLAMSSQQRFYISLTEATYNYTAVASFARPALVPERWLGVILAGSLVAVQISLACAIAAYFLARTRMSAVDNAWQTLAQMVSHSTMDMLEQADTMTDDEVKALAREQLGKETAAGHGLLRYRGGRVGFEPL</sequence>
<name>A0A9P6LLK2_9PEZI</name>
<evidence type="ECO:0000256" key="1">
    <source>
        <dbReference type="SAM" id="Phobius"/>
    </source>
</evidence>
<evidence type="ECO:0000313" key="2">
    <source>
        <dbReference type="EMBL" id="KAF9880514.1"/>
    </source>
</evidence>
<protein>
    <submittedName>
        <fullName evidence="2">Uncharacterized protein</fullName>
    </submittedName>
</protein>
<keyword evidence="1" id="KW-0472">Membrane</keyword>
<dbReference type="OrthoDB" id="5428040at2759"/>
<feature type="transmembrane region" description="Helical" evidence="1">
    <location>
        <begin position="57"/>
        <end position="79"/>
    </location>
</feature>
<proteinExistence type="predicted"/>
<dbReference type="AlphaFoldDB" id="A0A9P6LLK2"/>
<dbReference type="RefSeq" id="XP_038749975.1">
    <property type="nucleotide sequence ID" value="XM_038884275.1"/>
</dbReference>
<reference evidence="2" key="2">
    <citation type="submission" date="2020-11" db="EMBL/GenBank/DDBJ databases">
        <title>Whole genome sequencing of Colletotrichum sp.</title>
        <authorList>
            <person name="Li H."/>
        </authorList>
    </citation>
    <scope>NUCLEOTIDE SEQUENCE</scope>
    <source>
        <strain evidence="2">CkLH20</strain>
    </source>
</reference>
<evidence type="ECO:0000313" key="3">
    <source>
        <dbReference type="Proteomes" id="UP000781932"/>
    </source>
</evidence>
<organism evidence="2 3">
    <name type="scientific">Colletotrichum karsti</name>
    <dbReference type="NCBI Taxonomy" id="1095194"/>
    <lineage>
        <taxon>Eukaryota</taxon>
        <taxon>Fungi</taxon>
        <taxon>Dikarya</taxon>
        <taxon>Ascomycota</taxon>
        <taxon>Pezizomycotina</taxon>
        <taxon>Sordariomycetes</taxon>
        <taxon>Hypocreomycetidae</taxon>
        <taxon>Glomerellales</taxon>
        <taxon>Glomerellaceae</taxon>
        <taxon>Colletotrichum</taxon>
        <taxon>Colletotrichum boninense species complex</taxon>
    </lineage>
</organism>
<comment type="caution">
    <text evidence="2">The sequence shown here is derived from an EMBL/GenBank/DDBJ whole genome shotgun (WGS) entry which is preliminary data.</text>
</comment>
<dbReference type="EMBL" id="JAATWM020000004">
    <property type="protein sequence ID" value="KAF9880514.1"/>
    <property type="molecule type" value="Genomic_DNA"/>
</dbReference>
<keyword evidence="1" id="KW-0812">Transmembrane</keyword>